<dbReference type="GO" id="GO:0003677">
    <property type="term" value="F:DNA binding"/>
    <property type="evidence" value="ECO:0007669"/>
    <property type="project" value="UniProtKB-KW"/>
</dbReference>
<keyword evidence="2" id="KW-0238">DNA-binding</keyword>
<dbReference type="GO" id="GO:0045892">
    <property type="term" value="P:negative regulation of DNA-templated transcription"/>
    <property type="evidence" value="ECO:0007669"/>
    <property type="project" value="TreeGrafter"/>
</dbReference>
<dbReference type="SMART" id="SM00345">
    <property type="entry name" value="HTH_GNTR"/>
    <property type="match status" value="1"/>
</dbReference>
<dbReference type="Gene3D" id="3.40.1410.10">
    <property type="entry name" value="Chorismate lyase-like"/>
    <property type="match status" value="1"/>
</dbReference>
<dbReference type="CDD" id="cd07377">
    <property type="entry name" value="WHTH_GntR"/>
    <property type="match status" value="1"/>
</dbReference>
<evidence type="ECO:0000256" key="3">
    <source>
        <dbReference type="ARBA" id="ARBA00023163"/>
    </source>
</evidence>
<dbReference type="Pfam" id="PF00392">
    <property type="entry name" value="GntR"/>
    <property type="match status" value="1"/>
</dbReference>
<evidence type="ECO:0000256" key="1">
    <source>
        <dbReference type="ARBA" id="ARBA00023015"/>
    </source>
</evidence>
<dbReference type="Pfam" id="PF07702">
    <property type="entry name" value="UTRA"/>
    <property type="match status" value="1"/>
</dbReference>
<evidence type="ECO:0000256" key="2">
    <source>
        <dbReference type="ARBA" id="ARBA00023125"/>
    </source>
</evidence>
<dbReference type="InterPro" id="IPR050679">
    <property type="entry name" value="Bact_HTH_transcr_reg"/>
</dbReference>
<name>A0A2T0PT02_9ACTN</name>
<dbReference type="AlphaFoldDB" id="A0A2T0PT02"/>
<accession>A0A2T0PT02</accession>
<organism evidence="5 6">
    <name type="scientific">Allonocardiopsis opalescens</name>
    <dbReference type="NCBI Taxonomy" id="1144618"/>
    <lineage>
        <taxon>Bacteria</taxon>
        <taxon>Bacillati</taxon>
        <taxon>Actinomycetota</taxon>
        <taxon>Actinomycetes</taxon>
        <taxon>Streptosporangiales</taxon>
        <taxon>Allonocardiopsis</taxon>
    </lineage>
</organism>
<dbReference type="InterPro" id="IPR028978">
    <property type="entry name" value="Chorismate_lyase_/UTRA_dom_sf"/>
</dbReference>
<dbReference type="PROSITE" id="PS50949">
    <property type="entry name" value="HTH_GNTR"/>
    <property type="match status" value="1"/>
</dbReference>
<evidence type="ECO:0000259" key="4">
    <source>
        <dbReference type="PROSITE" id="PS50949"/>
    </source>
</evidence>
<dbReference type="PANTHER" id="PTHR44846">
    <property type="entry name" value="MANNOSYL-D-GLYCERATE TRANSPORT/METABOLISM SYSTEM REPRESSOR MNGR-RELATED"/>
    <property type="match status" value="1"/>
</dbReference>
<dbReference type="InterPro" id="IPR036388">
    <property type="entry name" value="WH-like_DNA-bd_sf"/>
</dbReference>
<feature type="domain" description="HTH gntR-type" evidence="4">
    <location>
        <begin position="6"/>
        <end position="74"/>
    </location>
</feature>
<evidence type="ECO:0000313" key="6">
    <source>
        <dbReference type="Proteomes" id="UP000237846"/>
    </source>
</evidence>
<dbReference type="SMART" id="SM00866">
    <property type="entry name" value="UTRA"/>
    <property type="match status" value="1"/>
</dbReference>
<sequence length="251" mass="27516">MTPRRPVSYLQVAEELRRRIHSGEYGPGDRIPSTSQLQEEFDCANTTIQRAIRELKREGIVEGATGSGVFVRTVRPVMHVTASYVTQVGDQPRASWKSEAERLGMRGDQRITHVGTVEAPPEIAVHLGVDEGEPVAIRRRVMLLDGEPVQLADSYYPLDLAQGTPLAAPGKLVGGTVGVLESLVELGDFEEKVRARAATADEQRDLKLNPGAIVLVMIRTTLTTDGRPVEVGYTVLTADRHELCYRLPARA</sequence>
<dbReference type="EMBL" id="PVZC01000012">
    <property type="protein sequence ID" value="PRX92022.1"/>
    <property type="molecule type" value="Genomic_DNA"/>
</dbReference>
<dbReference type="InterPro" id="IPR036390">
    <property type="entry name" value="WH_DNA-bd_sf"/>
</dbReference>
<dbReference type="InterPro" id="IPR000524">
    <property type="entry name" value="Tscrpt_reg_HTH_GntR"/>
</dbReference>
<dbReference type="Proteomes" id="UP000237846">
    <property type="component" value="Unassembled WGS sequence"/>
</dbReference>
<dbReference type="GO" id="GO:0003700">
    <property type="term" value="F:DNA-binding transcription factor activity"/>
    <property type="evidence" value="ECO:0007669"/>
    <property type="project" value="InterPro"/>
</dbReference>
<comment type="caution">
    <text evidence="5">The sequence shown here is derived from an EMBL/GenBank/DDBJ whole genome shotgun (WGS) entry which is preliminary data.</text>
</comment>
<keyword evidence="3" id="KW-0804">Transcription</keyword>
<dbReference type="InterPro" id="IPR011663">
    <property type="entry name" value="UTRA"/>
</dbReference>
<dbReference type="Gene3D" id="1.10.10.10">
    <property type="entry name" value="Winged helix-like DNA-binding domain superfamily/Winged helix DNA-binding domain"/>
    <property type="match status" value="1"/>
</dbReference>
<dbReference type="SUPFAM" id="SSF46785">
    <property type="entry name" value="Winged helix' DNA-binding domain"/>
    <property type="match status" value="1"/>
</dbReference>
<keyword evidence="6" id="KW-1185">Reference proteome</keyword>
<gene>
    <name evidence="5" type="ORF">CLV72_11295</name>
</gene>
<dbReference type="SUPFAM" id="SSF64288">
    <property type="entry name" value="Chorismate lyase-like"/>
    <property type="match status" value="1"/>
</dbReference>
<protein>
    <submittedName>
        <fullName evidence="5">GntR family transcriptional regulator</fullName>
    </submittedName>
</protein>
<reference evidence="5 6" key="1">
    <citation type="submission" date="2018-03" db="EMBL/GenBank/DDBJ databases">
        <title>Genomic Encyclopedia of Archaeal and Bacterial Type Strains, Phase II (KMG-II): from individual species to whole genera.</title>
        <authorList>
            <person name="Goeker M."/>
        </authorList>
    </citation>
    <scope>NUCLEOTIDE SEQUENCE [LARGE SCALE GENOMIC DNA]</scope>
    <source>
        <strain evidence="5 6">DSM 45601</strain>
    </source>
</reference>
<proteinExistence type="predicted"/>
<dbReference type="PANTHER" id="PTHR44846:SF17">
    <property type="entry name" value="GNTR-FAMILY TRANSCRIPTIONAL REGULATOR"/>
    <property type="match status" value="1"/>
</dbReference>
<evidence type="ECO:0000313" key="5">
    <source>
        <dbReference type="EMBL" id="PRX92022.1"/>
    </source>
</evidence>
<keyword evidence="1" id="KW-0805">Transcription regulation</keyword>